<organism evidence="1">
    <name type="scientific">Oscillatoriales cyanobacterium SpSt-402</name>
    <dbReference type="NCBI Taxonomy" id="2282168"/>
    <lineage>
        <taxon>Bacteria</taxon>
        <taxon>Bacillati</taxon>
        <taxon>Cyanobacteriota</taxon>
        <taxon>Cyanophyceae</taxon>
        <taxon>Oscillatoriophycideae</taxon>
        <taxon>Oscillatoriales</taxon>
    </lineage>
</organism>
<gene>
    <name evidence="1" type="ORF">ENR47_04300</name>
</gene>
<comment type="caution">
    <text evidence="1">The sequence shown here is derived from an EMBL/GenBank/DDBJ whole genome shotgun (WGS) entry which is preliminary data.</text>
</comment>
<name>A0A832M3D6_9CYAN</name>
<reference evidence="1" key="1">
    <citation type="journal article" date="2020" name="mSystems">
        <title>Genome- and Community-Level Interaction Insights into Carbon Utilization and Element Cycling Functions of Hydrothermarchaeota in Hydrothermal Sediment.</title>
        <authorList>
            <person name="Zhou Z."/>
            <person name="Liu Y."/>
            <person name="Xu W."/>
            <person name="Pan J."/>
            <person name="Luo Z.H."/>
            <person name="Li M."/>
        </authorList>
    </citation>
    <scope>NUCLEOTIDE SEQUENCE [LARGE SCALE GENOMIC DNA]</scope>
    <source>
        <strain evidence="1">SpSt-402</strain>
    </source>
</reference>
<sequence>MILHAVHGVINFDVLETYQTGEVNQTIHSDGAHIRPTVREGILLRDYRWRSIYQRRLTNEFNQRWQHYGRVLESPR</sequence>
<evidence type="ECO:0000313" key="1">
    <source>
        <dbReference type="EMBL" id="HGW93493.1"/>
    </source>
</evidence>
<accession>A0A832M3D6</accession>
<proteinExistence type="predicted"/>
<dbReference type="AlphaFoldDB" id="A0A832M3D6"/>
<protein>
    <submittedName>
        <fullName evidence="1">Uncharacterized protein</fullName>
    </submittedName>
</protein>
<dbReference type="EMBL" id="DSRD01000279">
    <property type="protein sequence ID" value="HGW93493.1"/>
    <property type="molecule type" value="Genomic_DNA"/>
</dbReference>